<dbReference type="EMBL" id="CAFBPD010000099">
    <property type="protein sequence ID" value="CAB5006563.1"/>
    <property type="molecule type" value="Genomic_DNA"/>
</dbReference>
<feature type="domain" description="L,D-TPase catalytic" evidence="9">
    <location>
        <begin position="295"/>
        <end position="422"/>
    </location>
</feature>
<organism evidence="10">
    <name type="scientific">freshwater metagenome</name>
    <dbReference type="NCBI Taxonomy" id="449393"/>
    <lineage>
        <taxon>unclassified sequences</taxon>
        <taxon>metagenomes</taxon>
        <taxon>ecological metagenomes</taxon>
    </lineage>
</organism>
<evidence type="ECO:0000256" key="4">
    <source>
        <dbReference type="ARBA" id="ARBA00022984"/>
    </source>
</evidence>
<comment type="pathway">
    <text evidence="1">Cell wall biogenesis; peptidoglycan biosynthesis.</text>
</comment>
<dbReference type="GO" id="GO:0016746">
    <property type="term" value="F:acyltransferase activity"/>
    <property type="evidence" value="ECO:0007669"/>
    <property type="project" value="UniProtKB-KW"/>
</dbReference>
<dbReference type="InterPro" id="IPR003961">
    <property type="entry name" value="FN3_dom"/>
</dbReference>
<evidence type="ECO:0000256" key="1">
    <source>
        <dbReference type="ARBA" id="ARBA00004752"/>
    </source>
</evidence>
<dbReference type="GO" id="GO:0071555">
    <property type="term" value="P:cell wall organization"/>
    <property type="evidence" value="ECO:0007669"/>
    <property type="project" value="UniProtKB-KW"/>
</dbReference>
<reference evidence="10" key="1">
    <citation type="submission" date="2020-05" db="EMBL/GenBank/DDBJ databases">
        <authorList>
            <person name="Chiriac C."/>
            <person name="Salcher M."/>
            <person name="Ghai R."/>
            <person name="Kavagutti S V."/>
        </authorList>
    </citation>
    <scope>NUCLEOTIDE SEQUENCE</scope>
</reference>
<dbReference type="Pfam" id="PF17964">
    <property type="entry name" value="Big_10"/>
    <property type="match status" value="1"/>
</dbReference>
<evidence type="ECO:0000259" key="8">
    <source>
        <dbReference type="PROSITE" id="PS50853"/>
    </source>
</evidence>
<dbReference type="PROSITE" id="PS50853">
    <property type="entry name" value="FN3"/>
    <property type="match status" value="1"/>
</dbReference>
<dbReference type="SUPFAM" id="SSF49265">
    <property type="entry name" value="Fibronectin type III"/>
    <property type="match status" value="1"/>
</dbReference>
<dbReference type="SUPFAM" id="SSF141523">
    <property type="entry name" value="L,D-transpeptidase catalytic domain-like"/>
    <property type="match status" value="1"/>
</dbReference>
<dbReference type="CDD" id="cd00063">
    <property type="entry name" value="FN3"/>
    <property type="match status" value="1"/>
</dbReference>
<evidence type="ECO:0000256" key="6">
    <source>
        <dbReference type="ARBA" id="ARBA00023316"/>
    </source>
</evidence>
<evidence type="ECO:0000256" key="5">
    <source>
        <dbReference type="ARBA" id="ARBA00023315"/>
    </source>
</evidence>
<dbReference type="Pfam" id="PF00041">
    <property type="entry name" value="fn3"/>
    <property type="match status" value="1"/>
</dbReference>
<protein>
    <submittedName>
        <fullName evidence="10">Unannotated protein</fullName>
    </submittedName>
</protein>
<dbReference type="Pfam" id="PF03734">
    <property type="entry name" value="YkuD"/>
    <property type="match status" value="1"/>
</dbReference>
<keyword evidence="3" id="KW-0133">Cell shape</keyword>
<feature type="region of interest" description="Disordered" evidence="7">
    <location>
        <begin position="137"/>
        <end position="165"/>
    </location>
</feature>
<keyword evidence="5" id="KW-0012">Acyltransferase</keyword>
<feature type="compositionally biased region" description="Low complexity" evidence="7">
    <location>
        <begin position="137"/>
        <end position="153"/>
    </location>
</feature>
<dbReference type="Gene3D" id="2.60.40.10">
    <property type="entry name" value="Immunoglobulins"/>
    <property type="match status" value="1"/>
</dbReference>
<dbReference type="GO" id="GO:0018104">
    <property type="term" value="P:peptidoglycan-protein cross-linking"/>
    <property type="evidence" value="ECO:0007669"/>
    <property type="project" value="TreeGrafter"/>
</dbReference>
<dbReference type="Gene3D" id="2.40.440.10">
    <property type="entry name" value="L,D-transpeptidase catalytic domain-like"/>
    <property type="match status" value="1"/>
</dbReference>
<evidence type="ECO:0000313" key="10">
    <source>
        <dbReference type="EMBL" id="CAB5006563.1"/>
    </source>
</evidence>
<dbReference type="InterPro" id="IPR050979">
    <property type="entry name" value="LD-transpeptidase"/>
</dbReference>
<sequence>MADFIHRGFATYSCWVPRELTMRLPWATSAMRSSTALIAAFATGLLGLSVALSAPASAANGVPDAPVITTVTGGIASGQLSVAYTPPASDGGSPITGYEISLDGGTAWFPCSGAVGTCPLLNLVNGRPYTVTVRATSAAGPGQSSAPASGTPSLPAGSDPDKPVVLPKPRVRVGASFNAASNSLGVDGTRTKLGVGTLPKLRFTRAIPDKAAVERHLAVTATSNATGVTKSVRGAWGWMDDRSVVFRPFKYWPGDSTITVTSNLDGVVMGKTGANYVVGSKSLGTDYVFQTARSLIARVDGATRKMKVYVDGERVKVFPISLGKAEWETRNGVKVISTEKEPKHTYTSVALDLDPADEEPYELKDIPWNTRLTPTGEFMHAAPWALSRLGRWNGSHGCTNMRTEDAKWIYDVTVPGDVVVYTNTGGAAVEPGNGPGGLWNIPWSQWLAKSALVSVTGSVDTSKVTGPSSNLPSATA</sequence>
<dbReference type="SMART" id="SM00060">
    <property type="entry name" value="FN3"/>
    <property type="match status" value="1"/>
</dbReference>
<dbReference type="InterPro" id="IPR038063">
    <property type="entry name" value="Transpep_catalytic_dom"/>
</dbReference>
<dbReference type="InterPro" id="IPR041280">
    <property type="entry name" value="Big_10"/>
</dbReference>
<dbReference type="PANTHER" id="PTHR30582:SF2">
    <property type="entry name" value="L,D-TRANSPEPTIDASE YCIB-RELATED"/>
    <property type="match status" value="1"/>
</dbReference>
<keyword evidence="2" id="KW-0808">Transferase</keyword>
<evidence type="ECO:0000256" key="2">
    <source>
        <dbReference type="ARBA" id="ARBA00022679"/>
    </source>
</evidence>
<proteinExistence type="predicted"/>
<evidence type="ECO:0000256" key="3">
    <source>
        <dbReference type="ARBA" id="ARBA00022960"/>
    </source>
</evidence>
<dbReference type="PROSITE" id="PS52029">
    <property type="entry name" value="LD_TPASE"/>
    <property type="match status" value="1"/>
</dbReference>
<dbReference type="CDD" id="cd16913">
    <property type="entry name" value="YkuD_like"/>
    <property type="match status" value="1"/>
</dbReference>
<evidence type="ECO:0000256" key="7">
    <source>
        <dbReference type="SAM" id="MobiDB-lite"/>
    </source>
</evidence>
<dbReference type="InterPro" id="IPR036116">
    <property type="entry name" value="FN3_sf"/>
</dbReference>
<dbReference type="Gene3D" id="2.60.40.3710">
    <property type="match status" value="1"/>
</dbReference>
<name>A0A6J7PTK4_9ZZZZ</name>
<dbReference type="AlphaFoldDB" id="A0A6J7PTK4"/>
<dbReference type="GO" id="GO:0005576">
    <property type="term" value="C:extracellular region"/>
    <property type="evidence" value="ECO:0007669"/>
    <property type="project" value="TreeGrafter"/>
</dbReference>
<dbReference type="GO" id="GO:0008360">
    <property type="term" value="P:regulation of cell shape"/>
    <property type="evidence" value="ECO:0007669"/>
    <property type="project" value="UniProtKB-KW"/>
</dbReference>
<dbReference type="GO" id="GO:0071972">
    <property type="term" value="F:peptidoglycan L,D-transpeptidase activity"/>
    <property type="evidence" value="ECO:0007669"/>
    <property type="project" value="TreeGrafter"/>
</dbReference>
<accession>A0A6J7PTK4</accession>
<gene>
    <name evidence="10" type="ORF">UFOPK4061_00661</name>
</gene>
<dbReference type="UniPathway" id="UPA00219"/>
<feature type="domain" description="Fibronectin type-III" evidence="8">
    <location>
        <begin position="62"/>
        <end position="156"/>
    </location>
</feature>
<evidence type="ECO:0000259" key="9">
    <source>
        <dbReference type="PROSITE" id="PS52029"/>
    </source>
</evidence>
<keyword evidence="4" id="KW-0573">Peptidoglycan synthesis</keyword>
<dbReference type="PANTHER" id="PTHR30582">
    <property type="entry name" value="L,D-TRANSPEPTIDASE"/>
    <property type="match status" value="1"/>
</dbReference>
<keyword evidence="6" id="KW-0961">Cell wall biogenesis/degradation</keyword>
<dbReference type="InterPro" id="IPR005490">
    <property type="entry name" value="LD_TPept_cat_dom"/>
</dbReference>
<dbReference type="InterPro" id="IPR013783">
    <property type="entry name" value="Ig-like_fold"/>
</dbReference>